<dbReference type="InterPro" id="IPR017907">
    <property type="entry name" value="Znf_RING_CS"/>
</dbReference>
<dbReference type="PANTHER" id="PTHR24198">
    <property type="entry name" value="ANKYRIN REPEAT AND PROTEIN KINASE DOMAIN-CONTAINING PROTEIN"/>
    <property type="match status" value="1"/>
</dbReference>
<dbReference type="CDD" id="cd16449">
    <property type="entry name" value="RING-HC"/>
    <property type="match status" value="1"/>
</dbReference>
<keyword evidence="3 7" id="KW-0863">Zinc-finger</keyword>
<accession>A0A250X2K8</accession>
<keyword evidence="5 6" id="KW-0040">ANK repeat</keyword>
<dbReference type="PROSITE" id="PS50297">
    <property type="entry name" value="ANK_REP_REGION"/>
    <property type="match status" value="1"/>
</dbReference>
<evidence type="ECO:0000256" key="2">
    <source>
        <dbReference type="ARBA" id="ARBA00022737"/>
    </source>
</evidence>
<dbReference type="InterPro" id="IPR001841">
    <property type="entry name" value="Znf_RING"/>
</dbReference>
<dbReference type="Gene3D" id="3.30.40.10">
    <property type="entry name" value="Zinc/RING finger domain, C3HC4 (zinc finger)"/>
    <property type="match status" value="1"/>
</dbReference>
<feature type="region of interest" description="Disordered" evidence="9">
    <location>
        <begin position="759"/>
        <end position="830"/>
    </location>
</feature>
<keyword evidence="4" id="KW-0862">Zinc</keyword>
<feature type="region of interest" description="Disordered" evidence="9">
    <location>
        <begin position="525"/>
        <end position="550"/>
    </location>
</feature>
<feature type="compositionally biased region" description="Polar residues" evidence="9">
    <location>
        <begin position="395"/>
        <end position="406"/>
    </location>
</feature>
<dbReference type="InterPro" id="IPR036770">
    <property type="entry name" value="Ankyrin_rpt-contain_sf"/>
</dbReference>
<dbReference type="OrthoDB" id="194358at2759"/>
<dbReference type="PROSITE" id="PS50088">
    <property type="entry name" value="ANK_REPEAT"/>
    <property type="match status" value="1"/>
</dbReference>
<keyword evidence="8" id="KW-0175">Coiled coil</keyword>
<dbReference type="Pfam" id="PF12796">
    <property type="entry name" value="Ank_2"/>
    <property type="match status" value="1"/>
</dbReference>
<feature type="compositionally biased region" description="Acidic residues" evidence="9">
    <location>
        <begin position="763"/>
        <end position="777"/>
    </location>
</feature>
<evidence type="ECO:0000256" key="7">
    <source>
        <dbReference type="PROSITE-ProRule" id="PRU00175"/>
    </source>
</evidence>
<keyword evidence="12" id="KW-1185">Reference proteome</keyword>
<feature type="domain" description="RING-type" evidence="10">
    <location>
        <begin position="926"/>
        <end position="968"/>
    </location>
</feature>
<evidence type="ECO:0000313" key="12">
    <source>
        <dbReference type="Proteomes" id="UP000232323"/>
    </source>
</evidence>
<keyword evidence="2" id="KW-0677">Repeat</keyword>
<feature type="compositionally biased region" description="Basic and acidic residues" evidence="9">
    <location>
        <begin position="527"/>
        <end position="536"/>
    </location>
</feature>
<feature type="compositionally biased region" description="Pro residues" evidence="9">
    <location>
        <begin position="816"/>
        <end position="825"/>
    </location>
</feature>
<protein>
    <recommendedName>
        <fullName evidence="10">RING-type domain-containing protein</fullName>
    </recommendedName>
</protein>
<evidence type="ECO:0000313" key="11">
    <source>
        <dbReference type="EMBL" id="GAX77286.1"/>
    </source>
</evidence>
<evidence type="ECO:0000256" key="4">
    <source>
        <dbReference type="ARBA" id="ARBA00022833"/>
    </source>
</evidence>
<evidence type="ECO:0000256" key="1">
    <source>
        <dbReference type="ARBA" id="ARBA00022723"/>
    </source>
</evidence>
<dbReference type="SMART" id="SM00184">
    <property type="entry name" value="RING"/>
    <property type="match status" value="1"/>
</dbReference>
<dbReference type="EMBL" id="BEGY01000023">
    <property type="protein sequence ID" value="GAX77286.1"/>
    <property type="molecule type" value="Genomic_DNA"/>
</dbReference>
<dbReference type="Gene3D" id="1.25.40.20">
    <property type="entry name" value="Ankyrin repeat-containing domain"/>
    <property type="match status" value="2"/>
</dbReference>
<evidence type="ECO:0000256" key="3">
    <source>
        <dbReference type="ARBA" id="ARBA00022771"/>
    </source>
</evidence>
<evidence type="ECO:0000256" key="5">
    <source>
        <dbReference type="ARBA" id="ARBA00023043"/>
    </source>
</evidence>
<proteinExistence type="predicted"/>
<dbReference type="SMART" id="SM00248">
    <property type="entry name" value="ANK"/>
    <property type="match status" value="5"/>
</dbReference>
<sequence>MGNQNSIPEVRDLLSAIGNGDLNRASALLLRHPELFAATLDLERGHNAFHMAVILKQNSILHYMLSCAHASVDAHGSLEAKIMKFARKAMNQGRRGDQATPLMLACDIADDISLRLLLSAKVNPWCRDSPFNRTCLHYAAVKGHAFIINSVIRRTDSAASSQNPRPLVDACTVSGVTPLMYAAWFNHAEAIRALVHHGAKLRRRLVLYGEIHDPLMHVEEQAGGSTALHLAAINGSFEAAMAIVGEYMATIPPEQRRLDNETARLRRNDVRLLVDVSGRTAFSVARRLRRRNMMALLNPLTNWEAFVARQASLARAASPEELARKQAAKEAREALIQQVQDLRASVAEQRAQREAQRLAKKEVRMKPQRIASLRHASSPRSQHGSGASRGASAFDMTTNSPRRTTGSSALQLKASSSLRGGLFAVDESPAGGGRKMSRLSGAVAAQVLSPGQEASASTAAASTSVVNQTSQLGTARKDAAAITDGESLNDQKIQQQSKNCFVQSTSYDETLSDVPMALAPVSVSPFSKRDPEEGNKALEPVGVHHGSSPRVHSMAQLSCSMGALTSLRRMKSTYRTNSPASPRSPASRCWNRVESSLEQNASFSSGNTLGNKSSTSQILRQQSTLLQHVHERLNDTLVRRSGSFRNHLSPLKLQGEDGTAEEPAPMTAPTSGPSLAETSRAGNESQQQYVRRQLAPGTPSRLARVGAGWTAFPVDAVSGSEVEETQEVVASLAEVVDEDGLEDTLATYRIHRLIHGIGNNGDASDEAEQPACQDDEEGRALPSAQRGGLEPNELAASSDSLNPPPNELAASSDSLNPPPNFPPGSDPHQSITKRSELMAAERYESLQNSLKSASYKVPERSTSTGAAAFGGSGLMNTTGMSFSSSSMALVVGAPSTLALQVSRTDSVVSANTNTLSEGGDEYEDTCAVCFDEGDFVAIQECGHKICVDCALELLKVHPADEVPCPFCRGKISGFGHYHMVS</sequence>
<evidence type="ECO:0000256" key="9">
    <source>
        <dbReference type="SAM" id="MobiDB-lite"/>
    </source>
</evidence>
<reference evidence="11 12" key="1">
    <citation type="submission" date="2017-08" db="EMBL/GenBank/DDBJ databases">
        <title>Acidophilic green algal genome provides insights into adaptation to an acidic environment.</title>
        <authorList>
            <person name="Hirooka S."/>
            <person name="Hirose Y."/>
            <person name="Kanesaki Y."/>
            <person name="Higuchi S."/>
            <person name="Fujiwara T."/>
            <person name="Onuma R."/>
            <person name="Era A."/>
            <person name="Ohbayashi R."/>
            <person name="Uzuka A."/>
            <person name="Nozaki H."/>
            <person name="Yoshikawa H."/>
            <person name="Miyagishima S.Y."/>
        </authorList>
    </citation>
    <scope>NUCLEOTIDE SEQUENCE [LARGE SCALE GENOMIC DNA]</scope>
    <source>
        <strain evidence="11 12">NIES-2499</strain>
    </source>
</reference>
<feature type="region of interest" description="Disordered" evidence="9">
    <location>
        <begin position="648"/>
        <end position="687"/>
    </location>
</feature>
<keyword evidence="1" id="KW-0479">Metal-binding</keyword>
<dbReference type="InterPro" id="IPR013083">
    <property type="entry name" value="Znf_RING/FYVE/PHD"/>
</dbReference>
<name>A0A250X2K8_9CHLO</name>
<dbReference type="PROSITE" id="PS00518">
    <property type="entry name" value="ZF_RING_1"/>
    <property type="match status" value="1"/>
</dbReference>
<dbReference type="SUPFAM" id="SSF57850">
    <property type="entry name" value="RING/U-box"/>
    <property type="match status" value="1"/>
</dbReference>
<feature type="repeat" description="ANK" evidence="6">
    <location>
        <begin position="174"/>
        <end position="201"/>
    </location>
</feature>
<feature type="coiled-coil region" evidence="8">
    <location>
        <begin position="325"/>
        <end position="352"/>
    </location>
</feature>
<dbReference type="PROSITE" id="PS50089">
    <property type="entry name" value="ZF_RING_2"/>
    <property type="match status" value="1"/>
</dbReference>
<dbReference type="AlphaFoldDB" id="A0A250X2K8"/>
<dbReference type="Proteomes" id="UP000232323">
    <property type="component" value="Unassembled WGS sequence"/>
</dbReference>
<comment type="caution">
    <text evidence="11">The sequence shown here is derived from an EMBL/GenBank/DDBJ whole genome shotgun (WGS) entry which is preliminary data.</text>
</comment>
<evidence type="ECO:0000259" key="10">
    <source>
        <dbReference type="PROSITE" id="PS50089"/>
    </source>
</evidence>
<feature type="compositionally biased region" description="Polar residues" evidence="9">
    <location>
        <begin position="668"/>
        <end position="687"/>
    </location>
</feature>
<dbReference type="Pfam" id="PF13920">
    <property type="entry name" value="zf-C3HC4_3"/>
    <property type="match status" value="1"/>
</dbReference>
<evidence type="ECO:0000256" key="8">
    <source>
        <dbReference type="SAM" id="Coils"/>
    </source>
</evidence>
<gene>
    <name evidence="11" type="ORF">CEUSTIGMA_g4732.t1</name>
</gene>
<dbReference type="PANTHER" id="PTHR24198:SF165">
    <property type="entry name" value="ANKYRIN REPEAT-CONTAINING PROTEIN-RELATED"/>
    <property type="match status" value="1"/>
</dbReference>
<dbReference type="GO" id="GO:0008270">
    <property type="term" value="F:zinc ion binding"/>
    <property type="evidence" value="ECO:0007669"/>
    <property type="project" value="UniProtKB-KW"/>
</dbReference>
<dbReference type="SUPFAM" id="SSF48403">
    <property type="entry name" value="Ankyrin repeat"/>
    <property type="match status" value="1"/>
</dbReference>
<dbReference type="InterPro" id="IPR002110">
    <property type="entry name" value="Ankyrin_rpt"/>
</dbReference>
<evidence type="ECO:0000256" key="6">
    <source>
        <dbReference type="PROSITE-ProRule" id="PRU00023"/>
    </source>
</evidence>
<feature type="region of interest" description="Disordered" evidence="9">
    <location>
        <begin position="357"/>
        <end position="409"/>
    </location>
</feature>
<organism evidence="11 12">
    <name type="scientific">Chlamydomonas eustigma</name>
    <dbReference type="NCBI Taxonomy" id="1157962"/>
    <lineage>
        <taxon>Eukaryota</taxon>
        <taxon>Viridiplantae</taxon>
        <taxon>Chlorophyta</taxon>
        <taxon>core chlorophytes</taxon>
        <taxon>Chlorophyceae</taxon>
        <taxon>CS clade</taxon>
        <taxon>Chlamydomonadales</taxon>
        <taxon>Chlamydomonadaceae</taxon>
        <taxon>Chlamydomonas</taxon>
    </lineage>
</organism>